<dbReference type="FunFam" id="3.40.50.300:FF:000032">
    <property type="entry name" value="Export ABC transporter ATP-binding protein"/>
    <property type="match status" value="1"/>
</dbReference>
<keyword evidence="4 6" id="KW-0067">ATP-binding</keyword>
<keyword evidence="2" id="KW-0813">Transport</keyword>
<keyword evidence="3" id="KW-0547">Nucleotide-binding</keyword>
<dbReference type="Gene3D" id="3.40.50.300">
    <property type="entry name" value="P-loop containing nucleotide triphosphate hydrolases"/>
    <property type="match status" value="1"/>
</dbReference>
<dbReference type="EMBL" id="CP058561">
    <property type="protein sequence ID" value="QUH28740.1"/>
    <property type="molecule type" value="Genomic_DNA"/>
</dbReference>
<evidence type="ECO:0000259" key="5">
    <source>
        <dbReference type="PROSITE" id="PS50893"/>
    </source>
</evidence>
<dbReference type="Pfam" id="PF00005">
    <property type="entry name" value="ABC_tran"/>
    <property type="match status" value="1"/>
</dbReference>
<name>A0A8J8M9S3_9FIRM</name>
<proteinExistence type="inferred from homology"/>
<dbReference type="AlphaFoldDB" id="A0A8J8M9S3"/>
<protein>
    <submittedName>
        <fullName evidence="6">ABC transporter ATP-binding protein</fullName>
    </submittedName>
</protein>
<dbReference type="PROSITE" id="PS50893">
    <property type="entry name" value="ABC_TRANSPORTER_2"/>
    <property type="match status" value="1"/>
</dbReference>
<comment type="similarity">
    <text evidence="1">Belongs to the ABC transporter superfamily.</text>
</comment>
<dbReference type="InterPro" id="IPR017911">
    <property type="entry name" value="MacB-like_ATP-bd"/>
</dbReference>
<dbReference type="InterPro" id="IPR003439">
    <property type="entry name" value="ABC_transporter-like_ATP-bd"/>
</dbReference>
<dbReference type="GO" id="GO:0016887">
    <property type="term" value="F:ATP hydrolysis activity"/>
    <property type="evidence" value="ECO:0007669"/>
    <property type="project" value="InterPro"/>
</dbReference>
<organism evidence="6 7">
    <name type="scientific">Vallitalea guaymasensis</name>
    <dbReference type="NCBI Taxonomy" id="1185412"/>
    <lineage>
        <taxon>Bacteria</taxon>
        <taxon>Bacillati</taxon>
        <taxon>Bacillota</taxon>
        <taxon>Clostridia</taxon>
        <taxon>Lachnospirales</taxon>
        <taxon>Vallitaleaceae</taxon>
        <taxon>Vallitalea</taxon>
    </lineage>
</organism>
<dbReference type="Proteomes" id="UP000677305">
    <property type="component" value="Chromosome"/>
</dbReference>
<dbReference type="GO" id="GO:0098796">
    <property type="term" value="C:membrane protein complex"/>
    <property type="evidence" value="ECO:0007669"/>
    <property type="project" value="UniProtKB-ARBA"/>
</dbReference>
<dbReference type="InterPro" id="IPR027417">
    <property type="entry name" value="P-loop_NTPase"/>
</dbReference>
<accession>A0A8J8M9S3</accession>
<evidence type="ECO:0000256" key="2">
    <source>
        <dbReference type="ARBA" id="ARBA00022448"/>
    </source>
</evidence>
<feature type="domain" description="ABC transporter" evidence="5">
    <location>
        <begin position="5"/>
        <end position="244"/>
    </location>
</feature>
<evidence type="ECO:0000256" key="3">
    <source>
        <dbReference type="ARBA" id="ARBA00022741"/>
    </source>
</evidence>
<evidence type="ECO:0000313" key="7">
    <source>
        <dbReference type="Proteomes" id="UP000677305"/>
    </source>
</evidence>
<dbReference type="PANTHER" id="PTHR42798">
    <property type="entry name" value="LIPOPROTEIN-RELEASING SYSTEM ATP-BINDING PROTEIN LOLD"/>
    <property type="match status" value="1"/>
</dbReference>
<dbReference type="PANTHER" id="PTHR42798:SF7">
    <property type="entry name" value="ALPHA-D-RIBOSE 1-METHYLPHOSPHONATE 5-TRIPHOSPHATE SYNTHASE SUBUNIT PHNL"/>
    <property type="match status" value="1"/>
</dbReference>
<dbReference type="GO" id="GO:0022857">
    <property type="term" value="F:transmembrane transporter activity"/>
    <property type="evidence" value="ECO:0007669"/>
    <property type="project" value="UniProtKB-ARBA"/>
</dbReference>
<dbReference type="RefSeq" id="WP_212692950.1">
    <property type="nucleotide sequence ID" value="NZ_CP058561.1"/>
</dbReference>
<dbReference type="InterPro" id="IPR003593">
    <property type="entry name" value="AAA+_ATPase"/>
</dbReference>
<sequence length="254" mass="28008">MANVIETKGIKKIYKAKGIETYAVNGVDITIEEGEFFGIMGPSGSGKTTLLNLMSTIDSPTEGQINFKGMDLATMKGKKLAEFRRKNIGFLFQDFNLLNNLSIMDNIALPLVLAGVKTVTVKKKINELASFFGLSEHLYKYPYQLSGGQKQRVAATRALITKPAVILADEPTGALDSKSASELLENLRKTNEKFGSTIVMVTHDAFTASYCDRIIFIQDGKILTQLKKDGNRKNLYKRILDQLASMGGINHECD</sequence>
<dbReference type="SMART" id="SM00382">
    <property type="entry name" value="AAA"/>
    <property type="match status" value="1"/>
</dbReference>
<dbReference type="CDD" id="cd03255">
    <property type="entry name" value="ABC_MJ0796_LolCDE_FtsE"/>
    <property type="match status" value="1"/>
</dbReference>
<gene>
    <name evidence="6" type="ORF">HYG85_07375</name>
</gene>
<evidence type="ECO:0000256" key="4">
    <source>
        <dbReference type="ARBA" id="ARBA00022840"/>
    </source>
</evidence>
<evidence type="ECO:0000256" key="1">
    <source>
        <dbReference type="ARBA" id="ARBA00005417"/>
    </source>
</evidence>
<reference evidence="6 7" key="1">
    <citation type="submission" date="2020-07" db="EMBL/GenBank/DDBJ databases">
        <title>Vallitalea guaymasensis genome.</title>
        <authorList>
            <person name="Postec A."/>
        </authorList>
    </citation>
    <scope>NUCLEOTIDE SEQUENCE [LARGE SCALE GENOMIC DNA]</scope>
    <source>
        <strain evidence="6 7">Ra1766G1</strain>
    </source>
</reference>
<dbReference type="GO" id="GO:0005524">
    <property type="term" value="F:ATP binding"/>
    <property type="evidence" value="ECO:0007669"/>
    <property type="project" value="UniProtKB-KW"/>
</dbReference>
<dbReference type="KEGG" id="vgu:HYG85_07375"/>
<evidence type="ECO:0000313" key="6">
    <source>
        <dbReference type="EMBL" id="QUH28740.1"/>
    </source>
</evidence>
<keyword evidence="7" id="KW-1185">Reference proteome</keyword>
<dbReference type="SUPFAM" id="SSF52540">
    <property type="entry name" value="P-loop containing nucleoside triphosphate hydrolases"/>
    <property type="match status" value="1"/>
</dbReference>